<evidence type="ECO:0000313" key="2">
    <source>
        <dbReference type="Proteomes" id="UP000177622"/>
    </source>
</evidence>
<dbReference type="Pfam" id="PF11917">
    <property type="entry name" value="DUF3435"/>
    <property type="match status" value="1"/>
</dbReference>
<dbReference type="GeneID" id="34581924"/>
<dbReference type="STRING" id="1835702.A0A1F5L2P3"/>
<keyword evidence="2" id="KW-1185">Reference proteome</keyword>
<dbReference type="Proteomes" id="UP000177622">
    <property type="component" value="Unassembled WGS sequence"/>
</dbReference>
<dbReference type="InterPro" id="IPR021842">
    <property type="entry name" value="DUF3435"/>
</dbReference>
<comment type="caution">
    <text evidence="1">The sequence shown here is derived from an EMBL/GenBank/DDBJ whole genome shotgun (WGS) entry which is preliminary data.</text>
</comment>
<dbReference type="RefSeq" id="XP_022482933.1">
    <property type="nucleotide sequence ID" value="XM_022637190.1"/>
</dbReference>
<dbReference type="EMBL" id="LXJU01000043">
    <property type="protein sequence ID" value="OGE47474.1"/>
    <property type="molecule type" value="Genomic_DNA"/>
</dbReference>
<sequence>MGALERPGYMVPQHITLIDTVLTMPGKTIEEEHRRRVAAINAVIVFCDIEEGAPSRIRVSNRPVGDAIDDTQPISSAKRLRPCPIDESTEAFHRAIASVCINIPIKDQRFALFALVILNYLNTARSAHGTVSCLSPSALRPI</sequence>
<name>A0A1F5L2P3_PENAI</name>
<organism evidence="1 2">
    <name type="scientific">Penicillium arizonense</name>
    <dbReference type="NCBI Taxonomy" id="1835702"/>
    <lineage>
        <taxon>Eukaryota</taxon>
        <taxon>Fungi</taxon>
        <taxon>Dikarya</taxon>
        <taxon>Ascomycota</taxon>
        <taxon>Pezizomycotina</taxon>
        <taxon>Eurotiomycetes</taxon>
        <taxon>Eurotiomycetidae</taxon>
        <taxon>Eurotiales</taxon>
        <taxon>Aspergillaceae</taxon>
        <taxon>Penicillium</taxon>
    </lineage>
</organism>
<reference evidence="1 2" key="1">
    <citation type="journal article" date="2016" name="Sci. Rep.">
        <title>Penicillium arizonense, a new, genome sequenced fungal species, reveals a high chemical diversity in secreted metabolites.</title>
        <authorList>
            <person name="Grijseels S."/>
            <person name="Nielsen J.C."/>
            <person name="Randelovic M."/>
            <person name="Nielsen J."/>
            <person name="Nielsen K.F."/>
            <person name="Workman M."/>
            <person name="Frisvad J.C."/>
        </authorList>
    </citation>
    <scope>NUCLEOTIDE SEQUENCE [LARGE SCALE GENOMIC DNA]</scope>
    <source>
        <strain evidence="1 2">CBS 141311</strain>
    </source>
</reference>
<gene>
    <name evidence="1" type="ORF">PENARI_c043G01074</name>
</gene>
<protein>
    <submittedName>
        <fullName evidence="1">Uncharacterized protein</fullName>
    </submittedName>
</protein>
<proteinExistence type="predicted"/>
<evidence type="ECO:0000313" key="1">
    <source>
        <dbReference type="EMBL" id="OGE47474.1"/>
    </source>
</evidence>
<dbReference type="OrthoDB" id="3544487at2759"/>
<accession>A0A1F5L2P3</accession>
<dbReference type="AlphaFoldDB" id="A0A1F5L2P3"/>